<keyword evidence="2" id="KW-0812">Transmembrane</keyword>
<evidence type="ECO:0000313" key="4">
    <source>
        <dbReference type="EMBL" id="MDQ0223524.1"/>
    </source>
</evidence>
<evidence type="ECO:0000256" key="1">
    <source>
        <dbReference type="ARBA" id="ARBA00009067"/>
    </source>
</evidence>
<keyword evidence="2" id="KW-1133">Transmembrane helix</keyword>
<proteinExistence type="inferred from homology"/>
<dbReference type="Proteomes" id="UP001223079">
    <property type="component" value="Unassembled WGS sequence"/>
</dbReference>
<accession>A0ABT9YU42</accession>
<gene>
    <name evidence="4" type="ORF">J2S23_002101</name>
</gene>
<dbReference type="InterPro" id="IPR003675">
    <property type="entry name" value="Rce1/LyrA-like_dom"/>
</dbReference>
<dbReference type="Pfam" id="PF02517">
    <property type="entry name" value="Rce1-like"/>
    <property type="match status" value="1"/>
</dbReference>
<feature type="domain" description="CAAX prenyl protease 2/Lysostaphin resistance protein A-like" evidence="3">
    <location>
        <begin position="135"/>
        <end position="228"/>
    </location>
</feature>
<comment type="similarity">
    <text evidence="1">Belongs to the UPF0177 family.</text>
</comment>
<organism evidence="4 5">
    <name type="scientific">Streptococcus moroccensis</name>
    <dbReference type="NCBI Taxonomy" id="1451356"/>
    <lineage>
        <taxon>Bacteria</taxon>
        <taxon>Bacillati</taxon>
        <taxon>Bacillota</taxon>
        <taxon>Bacilli</taxon>
        <taxon>Lactobacillales</taxon>
        <taxon>Streptococcaceae</taxon>
        <taxon>Streptococcus</taxon>
    </lineage>
</organism>
<dbReference type="PANTHER" id="PTHR39430:SF1">
    <property type="entry name" value="PROTEASE"/>
    <property type="match status" value="1"/>
</dbReference>
<evidence type="ECO:0000259" key="3">
    <source>
        <dbReference type="Pfam" id="PF02517"/>
    </source>
</evidence>
<reference evidence="4 5" key="1">
    <citation type="submission" date="2023-07" db="EMBL/GenBank/DDBJ databases">
        <title>Genomic Encyclopedia of Type Strains, Phase IV (KMG-IV): sequencing the most valuable type-strain genomes for metagenomic binning, comparative biology and taxonomic classification.</title>
        <authorList>
            <person name="Goeker M."/>
        </authorList>
    </citation>
    <scope>NUCLEOTIDE SEQUENCE [LARGE SCALE GENOMIC DNA]</scope>
    <source>
        <strain evidence="4 5">DSM 105143</strain>
    </source>
</reference>
<evidence type="ECO:0000256" key="2">
    <source>
        <dbReference type="SAM" id="Phobius"/>
    </source>
</evidence>
<feature type="transmembrane region" description="Helical" evidence="2">
    <location>
        <begin position="266"/>
        <end position="286"/>
    </location>
</feature>
<sequence>MLESVIDAKKRSAKNFSWWSAPLLGYGLLITGEIFGIIALLWVPFAFPQVMSDEYLMLLVELFTFAFIAIVVIAWARLQEKSPWQGLGMSKANAFKEFLKGWAFGAIVLIVCVLLMMAVGVVTIEAFDFSMKTWLKFFPLLLAWSIQGTTEEILCRGWLFTTISSKNNIPLGILMSSLFFTAIHLGNDGISWIPLLDLFIFAVLACLVMLKTNNLWVISGFHAAWNCFQGNVFAFPVSGTTTGDAFIHVSSHGPAWLSGVPFGVEGSIISVLVQLAIVIWLVYDLFIKPKQVLQK</sequence>
<dbReference type="PANTHER" id="PTHR39430">
    <property type="entry name" value="MEMBRANE-ASSOCIATED PROTEASE-RELATED"/>
    <property type="match status" value="1"/>
</dbReference>
<name>A0ABT9YU42_9STRE</name>
<keyword evidence="5" id="KW-1185">Reference proteome</keyword>
<keyword evidence="2" id="KW-0472">Membrane</keyword>
<protein>
    <submittedName>
        <fullName evidence="4">Membrane protease YdiL (CAAX protease family)</fullName>
    </submittedName>
</protein>
<feature type="transmembrane region" description="Helical" evidence="2">
    <location>
        <begin position="192"/>
        <end position="210"/>
    </location>
</feature>
<feature type="transmembrane region" description="Helical" evidence="2">
    <location>
        <begin position="99"/>
        <end position="124"/>
    </location>
</feature>
<feature type="transmembrane region" description="Helical" evidence="2">
    <location>
        <begin position="21"/>
        <end position="43"/>
    </location>
</feature>
<keyword evidence="4" id="KW-0645">Protease</keyword>
<evidence type="ECO:0000313" key="5">
    <source>
        <dbReference type="Proteomes" id="UP001223079"/>
    </source>
</evidence>
<dbReference type="GO" id="GO:0008233">
    <property type="term" value="F:peptidase activity"/>
    <property type="evidence" value="ECO:0007669"/>
    <property type="project" value="UniProtKB-KW"/>
</dbReference>
<feature type="transmembrane region" description="Helical" evidence="2">
    <location>
        <begin position="55"/>
        <end position="78"/>
    </location>
</feature>
<keyword evidence="4" id="KW-0378">Hydrolase</keyword>
<dbReference type="EMBL" id="JAUSTM010000033">
    <property type="protein sequence ID" value="MDQ0223524.1"/>
    <property type="molecule type" value="Genomic_DNA"/>
</dbReference>
<dbReference type="GO" id="GO:0006508">
    <property type="term" value="P:proteolysis"/>
    <property type="evidence" value="ECO:0007669"/>
    <property type="project" value="UniProtKB-KW"/>
</dbReference>
<dbReference type="RefSeq" id="WP_307122665.1">
    <property type="nucleotide sequence ID" value="NZ_JAUSTM010000033.1"/>
</dbReference>
<comment type="caution">
    <text evidence="4">The sequence shown here is derived from an EMBL/GenBank/DDBJ whole genome shotgun (WGS) entry which is preliminary data.</text>
</comment>